<keyword evidence="3" id="KW-1185">Reference proteome</keyword>
<organism evidence="2 3">
    <name type="scientific">Naasia aerilata</name>
    <dbReference type="NCBI Taxonomy" id="1162966"/>
    <lineage>
        <taxon>Bacteria</taxon>
        <taxon>Bacillati</taxon>
        <taxon>Actinomycetota</taxon>
        <taxon>Actinomycetes</taxon>
        <taxon>Micrococcales</taxon>
        <taxon>Microbacteriaceae</taxon>
        <taxon>Naasia</taxon>
    </lineage>
</organism>
<proteinExistence type="predicted"/>
<dbReference type="EMBL" id="AP027731">
    <property type="protein sequence ID" value="BDZ47182.1"/>
    <property type="molecule type" value="Genomic_DNA"/>
</dbReference>
<sequence length="425" mass="47274">MFTVILLRGRAKRIFAQARTLFAPYEEEKLLAFVDWNESAGARTIDDALPGIRPVIKGKKEWRVIVVDSPSEQGPDAGQPDNPFDYLDNEVGEAARLSLEESPYPLVRLSHMLLGYPPIGAKDFEAVYSYRDPDDLAGNRIERRAADLADGGPVPQPSEVRQKLAVMHDLKIHYREVEYTADERAKHEALNARYDFRGNRPTEVIFVATRRPPEADPHEQLRAAWSADLRRVPSQFVARNDYPSGTRFAVYDLVDSEHSDYEQNLMRFWLSVLSVSVNDLPSSSFQADHVYRLDVEVDAASLVETMNNHLSRLGTVRNRIDGVFRSPGRRPTADIATLLVDQEVPVDFDHLGGVDHRSHGSLFPGHRRAVQRVGALVGRLRPGHEADRGAAAETTAGPGGSGLRRPAEGPAPAGRRCRTNPVRAG</sequence>
<name>A0ABN6XQC5_9MICO</name>
<protein>
    <submittedName>
        <fullName evidence="2">Uncharacterized protein</fullName>
    </submittedName>
</protein>
<gene>
    <name evidence="2" type="ORF">GCM10025866_30910</name>
</gene>
<dbReference type="Proteomes" id="UP001321498">
    <property type="component" value="Chromosome"/>
</dbReference>
<evidence type="ECO:0000313" key="3">
    <source>
        <dbReference type="Proteomes" id="UP001321498"/>
    </source>
</evidence>
<dbReference type="RefSeq" id="WP_286277132.1">
    <property type="nucleotide sequence ID" value="NZ_AP027731.1"/>
</dbReference>
<feature type="region of interest" description="Disordered" evidence="1">
    <location>
        <begin position="381"/>
        <end position="425"/>
    </location>
</feature>
<evidence type="ECO:0000313" key="2">
    <source>
        <dbReference type="EMBL" id="BDZ47182.1"/>
    </source>
</evidence>
<evidence type="ECO:0000256" key="1">
    <source>
        <dbReference type="SAM" id="MobiDB-lite"/>
    </source>
</evidence>
<accession>A0ABN6XQC5</accession>
<reference evidence="3" key="1">
    <citation type="journal article" date="2019" name="Int. J. Syst. Evol. Microbiol.">
        <title>The Global Catalogue of Microorganisms (GCM) 10K type strain sequencing project: providing services to taxonomists for standard genome sequencing and annotation.</title>
        <authorList>
            <consortium name="The Broad Institute Genomics Platform"/>
            <consortium name="The Broad Institute Genome Sequencing Center for Infectious Disease"/>
            <person name="Wu L."/>
            <person name="Ma J."/>
        </authorList>
    </citation>
    <scope>NUCLEOTIDE SEQUENCE [LARGE SCALE GENOMIC DNA]</scope>
    <source>
        <strain evidence="3">NBRC 108725</strain>
    </source>
</reference>